<keyword evidence="3" id="KW-1185">Reference proteome</keyword>
<comment type="caution">
    <text evidence="2">The sequence shown here is derived from an EMBL/GenBank/DDBJ whole genome shotgun (WGS) entry which is preliminary data.</text>
</comment>
<keyword evidence="1" id="KW-0812">Transmembrane</keyword>
<keyword evidence="1" id="KW-1133">Transmembrane helix</keyword>
<gene>
    <name evidence="2" type="ORF">GXW78_05435</name>
</gene>
<organism evidence="2 3">
    <name type="scientific">Neoroseomonas terrae</name>
    <dbReference type="NCBI Taxonomy" id="424799"/>
    <lineage>
        <taxon>Bacteria</taxon>
        <taxon>Pseudomonadati</taxon>
        <taxon>Pseudomonadota</taxon>
        <taxon>Alphaproteobacteria</taxon>
        <taxon>Acetobacterales</taxon>
        <taxon>Acetobacteraceae</taxon>
        <taxon>Neoroseomonas</taxon>
    </lineage>
</organism>
<dbReference type="EMBL" id="JAAEDI010000005">
    <property type="protein sequence ID" value="MBR0649096.1"/>
    <property type="molecule type" value="Genomic_DNA"/>
</dbReference>
<name>A0ABS5EDJ4_9PROT</name>
<evidence type="ECO:0000313" key="3">
    <source>
        <dbReference type="Proteomes" id="UP000698752"/>
    </source>
</evidence>
<dbReference type="RefSeq" id="WP_211866792.1">
    <property type="nucleotide sequence ID" value="NZ_JAAEDI010000005.1"/>
</dbReference>
<reference evidence="3" key="1">
    <citation type="journal article" date="2021" name="Syst. Appl. Microbiol.">
        <title>Roseomonas hellenica sp. nov., isolated from roots of wild-growing Alkanna tinctoria.</title>
        <authorList>
            <person name="Rat A."/>
            <person name="Naranjo H.D."/>
            <person name="Lebbe L."/>
            <person name="Cnockaert M."/>
            <person name="Krigas N."/>
            <person name="Grigoriadou K."/>
            <person name="Maloupa E."/>
            <person name="Willems A."/>
        </authorList>
    </citation>
    <scope>NUCLEOTIDE SEQUENCE [LARGE SCALE GENOMIC DNA]</scope>
    <source>
        <strain evidence="3">LMG 31159</strain>
    </source>
</reference>
<accession>A0ABS5EDJ4</accession>
<feature type="transmembrane region" description="Helical" evidence="1">
    <location>
        <begin position="20"/>
        <end position="47"/>
    </location>
</feature>
<proteinExistence type="predicted"/>
<keyword evidence="1" id="KW-0472">Membrane</keyword>
<evidence type="ECO:0000256" key="1">
    <source>
        <dbReference type="SAM" id="Phobius"/>
    </source>
</evidence>
<evidence type="ECO:0000313" key="2">
    <source>
        <dbReference type="EMBL" id="MBR0649096.1"/>
    </source>
</evidence>
<sequence length="55" mass="5365">MSAFLPGLREAFGAAGVAMAAASLAFVLPSGMALLIAGLVGGTVAFLMGRRRAAG</sequence>
<protein>
    <submittedName>
        <fullName evidence="2">Uncharacterized protein</fullName>
    </submittedName>
</protein>
<dbReference type="Proteomes" id="UP000698752">
    <property type="component" value="Unassembled WGS sequence"/>
</dbReference>